<feature type="signal peptide" evidence="1">
    <location>
        <begin position="1"/>
        <end position="23"/>
    </location>
</feature>
<dbReference type="InterPro" id="IPR027304">
    <property type="entry name" value="Trigger_fact/SurA_dom_sf"/>
</dbReference>
<evidence type="ECO:0008006" key="4">
    <source>
        <dbReference type="Google" id="ProtNLM"/>
    </source>
</evidence>
<dbReference type="EMBL" id="BAABGN010000006">
    <property type="protein sequence ID" value="GAA4422037.1"/>
    <property type="molecule type" value="Genomic_DNA"/>
</dbReference>
<organism evidence="2 3">
    <name type="scientific">Georgenia halophila</name>
    <dbReference type="NCBI Taxonomy" id="620889"/>
    <lineage>
        <taxon>Bacteria</taxon>
        <taxon>Bacillati</taxon>
        <taxon>Actinomycetota</taxon>
        <taxon>Actinomycetes</taxon>
        <taxon>Micrococcales</taxon>
        <taxon>Bogoriellaceae</taxon>
        <taxon>Georgenia</taxon>
    </lineage>
</organism>
<evidence type="ECO:0000313" key="2">
    <source>
        <dbReference type="EMBL" id="GAA4422037.1"/>
    </source>
</evidence>
<comment type="caution">
    <text evidence="2">The sequence shown here is derived from an EMBL/GenBank/DDBJ whole genome shotgun (WGS) entry which is preliminary data.</text>
</comment>
<dbReference type="PROSITE" id="PS51318">
    <property type="entry name" value="TAT"/>
    <property type="match status" value="1"/>
</dbReference>
<protein>
    <recommendedName>
        <fullName evidence="4">SurA N-terminal domain-containing protein</fullName>
    </recommendedName>
</protein>
<dbReference type="SUPFAM" id="SSF109998">
    <property type="entry name" value="Triger factor/SurA peptide-binding domain-like"/>
    <property type="match status" value="1"/>
</dbReference>
<keyword evidence="3" id="KW-1185">Reference proteome</keyword>
<accession>A0ABP8L4N1</accession>
<dbReference type="RefSeq" id="WP_345215710.1">
    <property type="nucleotide sequence ID" value="NZ_BAABGN010000006.1"/>
</dbReference>
<reference evidence="3" key="1">
    <citation type="journal article" date="2019" name="Int. J. Syst. Evol. Microbiol.">
        <title>The Global Catalogue of Microorganisms (GCM) 10K type strain sequencing project: providing services to taxonomists for standard genome sequencing and annotation.</title>
        <authorList>
            <consortium name="The Broad Institute Genomics Platform"/>
            <consortium name="The Broad Institute Genome Sequencing Center for Infectious Disease"/>
            <person name="Wu L."/>
            <person name="Ma J."/>
        </authorList>
    </citation>
    <scope>NUCLEOTIDE SEQUENCE [LARGE SCALE GENOMIC DNA]</scope>
    <source>
        <strain evidence="3">JCM 17810</strain>
    </source>
</reference>
<name>A0ABP8L4N1_9MICO</name>
<dbReference type="Proteomes" id="UP001500622">
    <property type="component" value="Unassembled WGS sequence"/>
</dbReference>
<sequence length="184" mass="19346">MAPPRRTLVRSTAALLAAGAAVAGCSAQPGTAATVNDTRITENEVASATAQWIEISGQQVTPGQVAHILVQAELFEPIATEGGFGYSDQQVEQLLKDAAAAQGQPAPEEISEPAVDLARFVLQQGDVTEAQNAGELLSQLDEATAEADIEVNPRYGTRNDSGQIVQTTYEWIHQEQQPTPAPAG</sequence>
<proteinExistence type="predicted"/>
<dbReference type="PROSITE" id="PS51257">
    <property type="entry name" value="PROKAR_LIPOPROTEIN"/>
    <property type="match status" value="1"/>
</dbReference>
<feature type="chain" id="PRO_5047402863" description="SurA N-terminal domain-containing protein" evidence="1">
    <location>
        <begin position="24"/>
        <end position="184"/>
    </location>
</feature>
<gene>
    <name evidence="2" type="ORF">GCM10023169_15850</name>
</gene>
<keyword evidence="1" id="KW-0732">Signal</keyword>
<evidence type="ECO:0000313" key="3">
    <source>
        <dbReference type="Proteomes" id="UP001500622"/>
    </source>
</evidence>
<dbReference type="InterPro" id="IPR006311">
    <property type="entry name" value="TAT_signal"/>
</dbReference>
<evidence type="ECO:0000256" key="1">
    <source>
        <dbReference type="SAM" id="SignalP"/>
    </source>
</evidence>